<dbReference type="EMBL" id="VNHS01000003">
    <property type="protein sequence ID" value="TYP76629.1"/>
    <property type="molecule type" value="Genomic_DNA"/>
</dbReference>
<dbReference type="AlphaFoldDB" id="A0A5S5CBU6"/>
<feature type="domain" description="CN hydrolase" evidence="2">
    <location>
        <begin position="5"/>
        <end position="239"/>
    </location>
</feature>
<dbReference type="PANTHER" id="PTHR43674:SF2">
    <property type="entry name" value="BETA-UREIDOPROPIONASE"/>
    <property type="match status" value="1"/>
</dbReference>
<dbReference type="Pfam" id="PF00795">
    <property type="entry name" value="CN_hydrolase"/>
    <property type="match status" value="1"/>
</dbReference>
<dbReference type="PANTHER" id="PTHR43674">
    <property type="entry name" value="NITRILASE C965.09-RELATED"/>
    <property type="match status" value="1"/>
</dbReference>
<dbReference type="SUPFAM" id="SSF56317">
    <property type="entry name" value="Carbon-nitrogen hydrolase"/>
    <property type="match status" value="1"/>
</dbReference>
<accession>A0A5S5CBU6</accession>
<keyword evidence="4" id="KW-1185">Reference proteome</keyword>
<dbReference type="Gene3D" id="3.60.110.10">
    <property type="entry name" value="Carbon-nitrogen hydrolase"/>
    <property type="match status" value="1"/>
</dbReference>
<organism evidence="3 4">
    <name type="scientific">Paenibacillus methanolicus</name>
    <dbReference type="NCBI Taxonomy" id="582686"/>
    <lineage>
        <taxon>Bacteria</taxon>
        <taxon>Bacillati</taxon>
        <taxon>Bacillota</taxon>
        <taxon>Bacilli</taxon>
        <taxon>Bacillales</taxon>
        <taxon>Paenibacillaceae</taxon>
        <taxon>Paenibacillus</taxon>
    </lineage>
</organism>
<dbReference type="InterPro" id="IPR003010">
    <property type="entry name" value="C-N_Hydrolase"/>
</dbReference>
<sequence length="318" mass="36374">MSKYVKISCLAPPLKEVDGGQGFEAVVEQMIRKWEEHLLHVLPDRPDLVVLPECCDDPAFRGMSTEWLYAYYRHRGNRIRDFFAGVARDHSCYIAYSANVEMPDGSFRNATQLLDRAGDVCGAYNKNYITIRQKSTSDTLYGNGANVVQTDFGRVAFIICFDINFNELLEHYAKQKPDLIVFSSAYHGGLMQAYWAYACRAHFASAIWRPEYSSIVTPVGEVVGESTLFYPYVTRTINLDSVVVHYDYNWEKLEKAKRKYGADVLISDPTRLNAFLISSESEAFTIWDIVDEFDLELLDDYWSRCRADRGKPGHLEPS</sequence>
<dbReference type="GO" id="GO:0016811">
    <property type="term" value="F:hydrolase activity, acting on carbon-nitrogen (but not peptide) bonds, in linear amides"/>
    <property type="evidence" value="ECO:0007669"/>
    <property type="project" value="TreeGrafter"/>
</dbReference>
<name>A0A5S5CBU6_9BACL</name>
<dbReference type="InterPro" id="IPR036526">
    <property type="entry name" value="C-N_Hydrolase_sf"/>
</dbReference>
<evidence type="ECO:0000313" key="3">
    <source>
        <dbReference type="EMBL" id="TYP76629.1"/>
    </source>
</evidence>
<dbReference type="Proteomes" id="UP000323257">
    <property type="component" value="Unassembled WGS sequence"/>
</dbReference>
<dbReference type="RefSeq" id="WP_148929025.1">
    <property type="nucleotide sequence ID" value="NZ_VNHS01000003.1"/>
</dbReference>
<proteinExistence type="predicted"/>
<evidence type="ECO:0000259" key="2">
    <source>
        <dbReference type="PROSITE" id="PS50263"/>
    </source>
</evidence>
<gene>
    <name evidence="3" type="ORF">BCM02_103291</name>
</gene>
<comment type="caution">
    <text evidence="3">The sequence shown here is derived from an EMBL/GenBank/DDBJ whole genome shotgun (WGS) entry which is preliminary data.</text>
</comment>
<dbReference type="PROSITE" id="PS50263">
    <property type="entry name" value="CN_HYDROLASE"/>
    <property type="match status" value="1"/>
</dbReference>
<evidence type="ECO:0000256" key="1">
    <source>
        <dbReference type="ARBA" id="ARBA00022801"/>
    </source>
</evidence>
<dbReference type="OrthoDB" id="9811121at2"/>
<keyword evidence="1 3" id="KW-0378">Hydrolase</keyword>
<evidence type="ECO:0000313" key="4">
    <source>
        <dbReference type="Proteomes" id="UP000323257"/>
    </source>
</evidence>
<reference evidence="3 4" key="1">
    <citation type="submission" date="2019-07" db="EMBL/GenBank/DDBJ databases">
        <title>Genomic Encyclopedia of Type Strains, Phase III (KMG-III): the genomes of soil and plant-associated and newly described type strains.</title>
        <authorList>
            <person name="Whitman W."/>
        </authorList>
    </citation>
    <scope>NUCLEOTIDE SEQUENCE [LARGE SCALE GENOMIC DNA]</scope>
    <source>
        <strain evidence="3 4">BL24</strain>
    </source>
</reference>
<dbReference type="InterPro" id="IPR050345">
    <property type="entry name" value="Aliph_Amidase/BUP"/>
</dbReference>
<protein>
    <submittedName>
        <fullName evidence="3">Putative amidohydrolase</fullName>
    </submittedName>
</protein>
<dbReference type="CDD" id="cd07197">
    <property type="entry name" value="nitrilase"/>
    <property type="match status" value="1"/>
</dbReference>